<dbReference type="CDD" id="cd11374">
    <property type="entry name" value="CE4_u10"/>
    <property type="match status" value="1"/>
</dbReference>
<accession>A0A142W159</accession>
<dbReference type="Pfam" id="PF10096">
    <property type="entry name" value="DUF2334"/>
    <property type="match status" value="1"/>
</dbReference>
<dbReference type="Proteomes" id="UP000076234">
    <property type="component" value="Chromosome"/>
</dbReference>
<dbReference type="KEGG" id="ster:AOA14_14275"/>
<dbReference type="AlphaFoldDB" id="A0A142W159"/>
<reference evidence="2" key="1">
    <citation type="submission" date="2015-11" db="EMBL/GenBank/DDBJ databases">
        <title>Complete genome sequence of a polyethylene glycol-degrading strain Sphingopyxis terrae strain 203-1 (NBRC 15098).</title>
        <authorList>
            <person name="Yoshiyuki O."/>
            <person name="Shouta N."/>
            <person name="Nagata Y."/>
            <person name="Numata M."/>
            <person name="Tsuchikane K."/>
            <person name="Hosoyama A."/>
            <person name="Yamazoe A."/>
            <person name="Tsuda M."/>
            <person name="Fujita N."/>
            <person name="Kawai F."/>
        </authorList>
    </citation>
    <scope>NUCLEOTIDE SEQUENCE [LARGE SCALE GENOMIC DNA]</scope>
    <source>
        <strain evidence="2">203-1</strain>
    </source>
</reference>
<evidence type="ECO:0000313" key="2">
    <source>
        <dbReference type="Proteomes" id="UP000076234"/>
    </source>
</evidence>
<dbReference type="InterPro" id="IPR018763">
    <property type="entry name" value="DUF2334"/>
</dbReference>
<dbReference type="Gene3D" id="3.20.20.370">
    <property type="entry name" value="Glycoside hydrolase/deacetylase"/>
    <property type="match status" value="1"/>
</dbReference>
<sequence>MRPSDKSSRKFLASIHDVSPRFADEVDRLLDQLVRHLGGPKVAMLVVPDHWDSAPIAEDRGFQSRLRGWADAGVEMFVHGWAHRDDSRHSGALDGFRARHMTAGEGEFLGLDHATALARMTAAKKLVEDVTGVAATGFIAPAWLYGAGALSALPQAGFTMAEDHMKVWNPQTGAVLARGPVITWASRSRARIASSLLFSALARHALKPMRDVRVAVHPGDAHVPNLVTSIDKCCAALLAGRRVARYGDLAADHAATRDERAAISAS</sequence>
<reference evidence="1 2" key="2">
    <citation type="journal article" date="2016" name="Genome Announc.">
        <title>Complete Genome Sequence of Sphingopyxis terrae Strain 203-1 (NBRC 111660), a Polyethylene Glycol Degrader.</title>
        <authorList>
            <person name="Ohtsubo Y."/>
            <person name="Nonoyama S."/>
            <person name="Nagata Y."/>
            <person name="Numata M."/>
            <person name="Tsuchikane K."/>
            <person name="Hosoyama A."/>
            <person name="Yamazoe A."/>
            <person name="Tsuda M."/>
            <person name="Fujita N."/>
            <person name="Kawai F."/>
        </authorList>
    </citation>
    <scope>NUCLEOTIDE SEQUENCE [LARGE SCALE GENOMIC DNA]</scope>
    <source>
        <strain evidence="1 2">203-1</strain>
    </source>
</reference>
<protein>
    <submittedName>
        <fullName evidence="1">Polysaccharide deacetylase</fullName>
    </submittedName>
</protein>
<dbReference type="SUPFAM" id="SSF88713">
    <property type="entry name" value="Glycoside hydrolase/deacetylase"/>
    <property type="match status" value="1"/>
</dbReference>
<dbReference type="RefSeq" id="WP_062902272.1">
    <property type="nucleotide sequence ID" value="NZ_CP013342.1"/>
</dbReference>
<name>A0A142W159_9SPHN</name>
<organism evidence="1 2">
    <name type="scientific">Sphingopyxis terrae subsp. terrae NBRC 15098</name>
    <dbReference type="NCBI Taxonomy" id="1219058"/>
    <lineage>
        <taxon>Bacteria</taxon>
        <taxon>Pseudomonadati</taxon>
        <taxon>Pseudomonadota</taxon>
        <taxon>Alphaproteobacteria</taxon>
        <taxon>Sphingomonadales</taxon>
        <taxon>Sphingomonadaceae</taxon>
        <taxon>Sphingopyxis</taxon>
    </lineage>
</organism>
<dbReference type="EMBL" id="CP013342">
    <property type="protein sequence ID" value="AMU95776.1"/>
    <property type="molecule type" value="Genomic_DNA"/>
</dbReference>
<dbReference type="InterPro" id="IPR011330">
    <property type="entry name" value="Glyco_hydro/deAcase_b/a-brl"/>
</dbReference>
<proteinExistence type="predicted"/>
<dbReference type="GO" id="GO:0005975">
    <property type="term" value="P:carbohydrate metabolic process"/>
    <property type="evidence" value="ECO:0007669"/>
    <property type="project" value="InterPro"/>
</dbReference>
<dbReference type="STRING" id="1219058.AOA14_14275"/>
<gene>
    <name evidence="1" type="ORF">AOA14_14275</name>
</gene>
<evidence type="ECO:0000313" key="1">
    <source>
        <dbReference type="EMBL" id="AMU95776.1"/>
    </source>
</evidence>